<evidence type="ECO:0000313" key="2">
    <source>
        <dbReference type="EMBL" id="PSN92442.1"/>
    </source>
</evidence>
<dbReference type="SUPFAM" id="SSF89360">
    <property type="entry name" value="HesB-like domain"/>
    <property type="match status" value="1"/>
</dbReference>
<comment type="caution">
    <text evidence="2">The sequence shown here is derived from an EMBL/GenBank/DDBJ whole genome shotgun (WGS) entry which is preliminary data.</text>
</comment>
<dbReference type="Pfam" id="PF01521">
    <property type="entry name" value="Fe-S_biosyn"/>
    <property type="match status" value="1"/>
</dbReference>
<feature type="domain" description="Core" evidence="1">
    <location>
        <begin position="14"/>
        <end position="114"/>
    </location>
</feature>
<dbReference type="InterPro" id="IPR035903">
    <property type="entry name" value="HesB-like_dom_sf"/>
</dbReference>
<name>A0A2R6B1C5_9ARCH</name>
<gene>
    <name evidence="2" type="ORF">B9Q03_00995</name>
</gene>
<dbReference type="Gene3D" id="2.60.300.12">
    <property type="entry name" value="HesB-like domain"/>
    <property type="match status" value="1"/>
</dbReference>
<dbReference type="Proteomes" id="UP000240322">
    <property type="component" value="Unassembled WGS sequence"/>
</dbReference>
<accession>A0A2R6B1C5</accession>
<dbReference type="PANTHER" id="PTHR43011">
    <property type="entry name" value="IRON-SULFUR CLUSTER ASSEMBLY 2 HOMOLOG, MITOCHONDRIAL"/>
    <property type="match status" value="1"/>
</dbReference>
<dbReference type="AlphaFoldDB" id="A0A2R6B1C5"/>
<evidence type="ECO:0000259" key="1">
    <source>
        <dbReference type="Pfam" id="PF01521"/>
    </source>
</evidence>
<sequence>MSLEKLDEQSKPLIIITESAAKKVLEVTKQQNKVGYGLRVFVRGGGCSGLTYGLSLEREPELNDIVIEQKGLRIFVDGFSAEYIKGSVVDYVESFQASGFKIDNPNAVQTCGCGHSFRTTARPGKPQPCNHTK</sequence>
<dbReference type="GO" id="GO:0005506">
    <property type="term" value="F:iron ion binding"/>
    <property type="evidence" value="ECO:0007669"/>
    <property type="project" value="TreeGrafter"/>
</dbReference>
<dbReference type="GO" id="GO:0016226">
    <property type="term" value="P:iron-sulfur cluster assembly"/>
    <property type="evidence" value="ECO:0007669"/>
    <property type="project" value="InterPro"/>
</dbReference>
<dbReference type="NCBIfam" id="TIGR00049">
    <property type="entry name" value="iron-sulfur cluster assembly accessory protein"/>
    <property type="match status" value="1"/>
</dbReference>
<protein>
    <recommendedName>
        <fullName evidence="1">Core domain-containing protein</fullName>
    </recommendedName>
</protein>
<dbReference type="InterPro" id="IPR017870">
    <property type="entry name" value="FeS_cluster_insertion_CS"/>
</dbReference>
<dbReference type="InterPro" id="IPR016092">
    <property type="entry name" value="ATAP"/>
</dbReference>
<organism evidence="2 3">
    <name type="scientific">Candidatus Marsarchaeota G2 archaeon OSP_D</name>
    <dbReference type="NCBI Taxonomy" id="1978157"/>
    <lineage>
        <taxon>Archaea</taxon>
        <taxon>Candidatus Marsarchaeota</taxon>
        <taxon>Candidatus Marsarchaeota group 2</taxon>
    </lineage>
</organism>
<dbReference type="EMBL" id="NEXE01000004">
    <property type="protein sequence ID" value="PSN92442.1"/>
    <property type="molecule type" value="Genomic_DNA"/>
</dbReference>
<dbReference type="GO" id="GO:0051539">
    <property type="term" value="F:4 iron, 4 sulfur cluster binding"/>
    <property type="evidence" value="ECO:0007669"/>
    <property type="project" value="TreeGrafter"/>
</dbReference>
<reference evidence="2 3" key="1">
    <citation type="submission" date="2017-04" db="EMBL/GenBank/DDBJ databases">
        <title>Novel microbial lineages endemic to geothermal iron-oxide mats fill important gaps in the evolutionary history of Archaea.</title>
        <authorList>
            <person name="Jay Z.J."/>
            <person name="Beam J.P."/>
            <person name="Dlakic M."/>
            <person name="Rusch D.B."/>
            <person name="Kozubal M.A."/>
            <person name="Inskeep W.P."/>
        </authorList>
    </citation>
    <scope>NUCLEOTIDE SEQUENCE [LARGE SCALE GENOMIC DNA]</scope>
    <source>
        <strain evidence="2">OSP_D</strain>
    </source>
</reference>
<dbReference type="PROSITE" id="PS01152">
    <property type="entry name" value="HESB"/>
    <property type="match status" value="1"/>
</dbReference>
<dbReference type="GO" id="GO:0051537">
    <property type="term" value="F:2 iron, 2 sulfur cluster binding"/>
    <property type="evidence" value="ECO:0007669"/>
    <property type="project" value="TreeGrafter"/>
</dbReference>
<dbReference type="InterPro" id="IPR000361">
    <property type="entry name" value="ATAP_core_dom"/>
</dbReference>
<dbReference type="PANTHER" id="PTHR43011:SF1">
    <property type="entry name" value="IRON-SULFUR CLUSTER ASSEMBLY 2 HOMOLOG, MITOCHONDRIAL"/>
    <property type="match status" value="1"/>
</dbReference>
<proteinExistence type="predicted"/>
<evidence type="ECO:0000313" key="3">
    <source>
        <dbReference type="Proteomes" id="UP000240322"/>
    </source>
</evidence>